<evidence type="ECO:0000313" key="3">
    <source>
        <dbReference type="Proteomes" id="UP000198281"/>
    </source>
</evidence>
<protein>
    <submittedName>
        <fullName evidence="2">Uncharacterized protein</fullName>
    </submittedName>
</protein>
<accession>A0A239KDN3</accession>
<proteinExistence type="predicted"/>
<gene>
    <name evidence="2" type="ORF">SAMN06295912_15025</name>
</gene>
<keyword evidence="1" id="KW-1133">Transmembrane helix</keyword>
<evidence type="ECO:0000313" key="2">
    <source>
        <dbReference type="EMBL" id="SNT16090.1"/>
    </source>
</evidence>
<feature type="transmembrane region" description="Helical" evidence="1">
    <location>
        <begin position="53"/>
        <end position="73"/>
    </location>
</feature>
<evidence type="ECO:0000256" key="1">
    <source>
        <dbReference type="SAM" id="Phobius"/>
    </source>
</evidence>
<keyword evidence="1" id="KW-0472">Membrane</keyword>
<name>A0A239KDN3_9SPHN</name>
<dbReference type="Proteomes" id="UP000198281">
    <property type="component" value="Unassembled WGS sequence"/>
</dbReference>
<dbReference type="AlphaFoldDB" id="A0A239KDN3"/>
<dbReference type="RefSeq" id="WP_089221327.1">
    <property type="nucleotide sequence ID" value="NZ_FZOS01000050.1"/>
</dbReference>
<keyword evidence="3" id="KW-1185">Reference proteome</keyword>
<sequence>MTPLFPRRHLEAMMLHRHAQYQGVHTRRQFERQITDQPWDGARDPHRIALRRAVAPALALAALLSAFVFGMMAL</sequence>
<keyword evidence="1" id="KW-0812">Transmembrane</keyword>
<organism evidence="2 3">
    <name type="scientific">Edaphosphingomonas laterariae</name>
    <dbReference type="NCBI Taxonomy" id="861865"/>
    <lineage>
        <taxon>Bacteria</taxon>
        <taxon>Pseudomonadati</taxon>
        <taxon>Pseudomonadota</taxon>
        <taxon>Alphaproteobacteria</taxon>
        <taxon>Sphingomonadales</taxon>
        <taxon>Rhizorhabdaceae</taxon>
        <taxon>Edaphosphingomonas</taxon>
    </lineage>
</organism>
<reference evidence="3" key="1">
    <citation type="submission" date="2017-06" db="EMBL/GenBank/DDBJ databases">
        <authorList>
            <person name="Varghese N."/>
            <person name="Submissions S."/>
        </authorList>
    </citation>
    <scope>NUCLEOTIDE SEQUENCE [LARGE SCALE GENOMIC DNA]</scope>
    <source>
        <strain evidence="3">LNB2</strain>
    </source>
</reference>
<dbReference type="EMBL" id="FZOS01000050">
    <property type="protein sequence ID" value="SNT16090.1"/>
    <property type="molecule type" value="Genomic_DNA"/>
</dbReference>